<keyword evidence="2" id="KW-1185">Reference proteome</keyword>
<dbReference type="Proteomes" id="UP000620124">
    <property type="component" value="Unassembled WGS sequence"/>
</dbReference>
<name>A0A8H6Z319_9AGAR</name>
<accession>A0A8H6Z319</accession>
<comment type="caution">
    <text evidence="1">The sequence shown here is derived from an EMBL/GenBank/DDBJ whole genome shotgun (WGS) entry which is preliminary data.</text>
</comment>
<gene>
    <name evidence="1" type="ORF">MVEN_00271400</name>
</gene>
<sequence>MTTIPQELIYAIVDFIDDTQTLKTCALVGAAFREPSQRLLFRSLWLRERGNCSSVLNLLRDSPHLAEYFTYLAFSLPAVPSEVEEFHVVLDKLSNVRCCHIIARDNLLSWHNLPPEQGVSIVGFLKRQRISELHIESLEDLPTTILVQFLIMAPTISLIRPEAFAFPNPPNVVNVVASPEVLPRMTNIRKFSVDPICPPAKQLLAAFAHKLDHLRLELTDRAKLATTVTPGLSLPPLPRIRSVELVFDIPRRDTANFLASISSILTATRPHLVEICITYLLMLPPILDRPPVNFLGPATMTALQGLFVNSVASPLLRLRLHARRNQEEHFLKLATSLQQGMPVLHGQGKLIVDRHCRDDDLALERMADWAAKL</sequence>
<dbReference type="EMBL" id="JACAZI010000002">
    <property type="protein sequence ID" value="KAF7369421.1"/>
    <property type="molecule type" value="Genomic_DNA"/>
</dbReference>
<protein>
    <recommendedName>
        <fullName evidence="3">F-box domain-containing protein</fullName>
    </recommendedName>
</protein>
<dbReference type="AlphaFoldDB" id="A0A8H6Z319"/>
<evidence type="ECO:0008006" key="3">
    <source>
        <dbReference type="Google" id="ProtNLM"/>
    </source>
</evidence>
<proteinExistence type="predicted"/>
<organism evidence="1 2">
    <name type="scientific">Mycena venus</name>
    <dbReference type="NCBI Taxonomy" id="2733690"/>
    <lineage>
        <taxon>Eukaryota</taxon>
        <taxon>Fungi</taxon>
        <taxon>Dikarya</taxon>
        <taxon>Basidiomycota</taxon>
        <taxon>Agaricomycotina</taxon>
        <taxon>Agaricomycetes</taxon>
        <taxon>Agaricomycetidae</taxon>
        <taxon>Agaricales</taxon>
        <taxon>Marasmiineae</taxon>
        <taxon>Mycenaceae</taxon>
        <taxon>Mycena</taxon>
    </lineage>
</organism>
<evidence type="ECO:0000313" key="2">
    <source>
        <dbReference type="Proteomes" id="UP000620124"/>
    </source>
</evidence>
<dbReference type="OrthoDB" id="2745898at2759"/>
<evidence type="ECO:0000313" key="1">
    <source>
        <dbReference type="EMBL" id="KAF7369421.1"/>
    </source>
</evidence>
<reference evidence="1" key="1">
    <citation type="submission" date="2020-05" db="EMBL/GenBank/DDBJ databases">
        <title>Mycena genomes resolve the evolution of fungal bioluminescence.</title>
        <authorList>
            <person name="Tsai I.J."/>
        </authorList>
    </citation>
    <scope>NUCLEOTIDE SEQUENCE</scope>
    <source>
        <strain evidence="1">CCC161011</strain>
    </source>
</reference>